<evidence type="ECO:0000313" key="1">
    <source>
        <dbReference type="EMBL" id="GKV44737.1"/>
    </source>
</evidence>
<dbReference type="EMBL" id="BPVZ01000185">
    <property type="protein sequence ID" value="GKV44737.1"/>
    <property type="molecule type" value="Genomic_DNA"/>
</dbReference>
<dbReference type="Proteomes" id="UP001054252">
    <property type="component" value="Unassembled WGS sequence"/>
</dbReference>
<protein>
    <submittedName>
        <fullName evidence="1">Uncharacterized protein</fullName>
    </submittedName>
</protein>
<name>A0AAV5M800_9ROSI</name>
<organism evidence="1 2">
    <name type="scientific">Rubroshorea leprosula</name>
    <dbReference type="NCBI Taxonomy" id="152421"/>
    <lineage>
        <taxon>Eukaryota</taxon>
        <taxon>Viridiplantae</taxon>
        <taxon>Streptophyta</taxon>
        <taxon>Embryophyta</taxon>
        <taxon>Tracheophyta</taxon>
        <taxon>Spermatophyta</taxon>
        <taxon>Magnoliopsida</taxon>
        <taxon>eudicotyledons</taxon>
        <taxon>Gunneridae</taxon>
        <taxon>Pentapetalae</taxon>
        <taxon>rosids</taxon>
        <taxon>malvids</taxon>
        <taxon>Malvales</taxon>
        <taxon>Dipterocarpaceae</taxon>
        <taxon>Rubroshorea</taxon>
    </lineage>
</organism>
<evidence type="ECO:0000313" key="2">
    <source>
        <dbReference type="Proteomes" id="UP001054252"/>
    </source>
</evidence>
<accession>A0AAV5M800</accession>
<proteinExistence type="predicted"/>
<gene>
    <name evidence="1" type="ORF">SLEP1_g51897</name>
</gene>
<keyword evidence="2" id="KW-1185">Reference proteome</keyword>
<reference evidence="1 2" key="1">
    <citation type="journal article" date="2021" name="Commun. Biol.">
        <title>The genome of Shorea leprosula (Dipterocarpaceae) highlights the ecological relevance of drought in aseasonal tropical rainforests.</title>
        <authorList>
            <person name="Ng K.K.S."/>
            <person name="Kobayashi M.J."/>
            <person name="Fawcett J.A."/>
            <person name="Hatakeyama M."/>
            <person name="Paape T."/>
            <person name="Ng C.H."/>
            <person name="Ang C.C."/>
            <person name="Tnah L.H."/>
            <person name="Lee C.T."/>
            <person name="Nishiyama T."/>
            <person name="Sese J."/>
            <person name="O'Brien M.J."/>
            <person name="Copetti D."/>
            <person name="Mohd Noor M.I."/>
            <person name="Ong R.C."/>
            <person name="Putra M."/>
            <person name="Sireger I.Z."/>
            <person name="Indrioko S."/>
            <person name="Kosugi Y."/>
            <person name="Izuno A."/>
            <person name="Isagi Y."/>
            <person name="Lee S.L."/>
            <person name="Shimizu K.K."/>
        </authorList>
    </citation>
    <scope>NUCLEOTIDE SEQUENCE [LARGE SCALE GENOMIC DNA]</scope>
    <source>
        <strain evidence="1">214</strain>
    </source>
</reference>
<sequence>MNVQPMVSWQPPLEIPLRSIPIQQYHRGKAKPGLELSLGSRNCDSKVIGAVQKNSWVSRISSLR</sequence>
<dbReference type="AlphaFoldDB" id="A0AAV5M800"/>
<comment type="caution">
    <text evidence="1">The sequence shown here is derived from an EMBL/GenBank/DDBJ whole genome shotgun (WGS) entry which is preliminary data.</text>
</comment>